<evidence type="ECO:0000313" key="2">
    <source>
        <dbReference type="Proteomes" id="UP000595437"/>
    </source>
</evidence>
<gene>
    <name evidence="1" type="ORF">FKW44_021407</name>
</gene>
<accession>A0A7T8JWE1</accession>
<name>A0A7T8JWE1_CALRO</name>
<dbReference type="AlphaFoldDB" id="A0A7T8JWE1"/>
<proteinExistence type="predicted"/>
<evidence type="ECO:0000313" key="1">
    <source>
        <dbReference type="EMBL" id="QQP36340.1"/>
    </source>
</evidence>
<organism evidence="1 2">
    <name type="scientific">Caligus rogercresseyi</name>
    <name type="common">Sea louse</name>
    <dbReference type="NCBI Taxonomy" id="217165"/>
    <lineage>
        <taxon>Eukaryota</taxon>
        <taxon>Metazoa</taxon>
        <taxon>Ecdysozoa</taxon>
        <taxon>Arthropoda</taxon>
        <taxon>Crustacea</taxon>
        <taxon>Multicrustacea</taxon>
        <taxon>Hexanauplia</taxon>
        <taxon>Copepoda</taxon>
        <taxon>Siphonostomatoida</taxon>
        <taxon>Caligidae</taxon>
        <taxon>Caligus</taxon>
    </lineage>
</organism>
<dbReference type="Proteomes" id="UP000595437">
    <property type="component" value="Chromosome 15"/>
</dbReference>
<protein>
    <submittedName>
        <fullName evidence="1">Uncharacterized protein</fullName>
    </submittedName>
</protein>
<dbReference type="EMBL" id="CP045904">
    <property type="protein sequence ID" value="QQP36340.1"/>
    <property type="molecule type" value="Genomic_DNA"/>
</dbReference>
<sequence>GLERFVDFSEVGPQRVGKEMDSQPLSIEQSLHRLRSKWKSYGHVHSSQYDFKEEALIVDNRVGAHAMKDLIG</sequence>
<keyword evidence="2" id="KW-1185">Reference proteome</keyword>
<reference evidence="2" key="1">
    <citation type="submission" date="2021-01" db="EMBL/GenBank/DDBJ databases">
        <title>Caligus Genome Assembly.</title>
        <authorList>
            <person name="Gallardo-Escarate C."/>
        </authorList>
    </citation>
    <scope>NUCLEOTIDE SEQUENCE [LARGE SCALE GENOMIC DNA]</scope>
</reference>
<feature type="non-terminal residue" evidence="1">
    <location>
        <position position="1"/>
    </location>
</feature>